<sequence length="247" mass="27597">MWLPAVSSVEQSLQEVWTVDELLGKLRAVIRDFRGFLNAGRVVAGSLRLVLAGVRARPHAITSAHEAWIVAEAIEPHFSDVFVQLSGPTPESSVHEASLASLLGDELMSRLSYLQTLTGELHERLGQPRPRRSYRAHRESGQALIEDLTIPPEIRLVVHQSRLVPILIFLIGYLDHARRRGADDSGRVRELYLEALREGLDSKISFLLALLQPSPPQPPPALDRRLPDPMPLEALDARWRNVRASFG</sequence>
<comment type="caution">
    <text evidence="1">The sequence shown here is derived from an EMBL/GenBank/DDBJ whole genome shotgun (WGS) entry which is preliminary data.</text>
</comment>
<gene>
    <name evidence="1" type="ORF">DB30_04185</name>
</gene>
<organism evidence="1 2">
    <name type="scientific">Enhygromyxa salina</name>
    <dbReference type="NCBI Taxonomy" id="215803"/>
    <lineage>
        <taxon>Bacteria</taxon>
        <taxon>Pseudomonadati</taxon>
        <taxon>Myxococcota</taxon>
        <taxon>Polyangia</taxon>
        <taxon>Nannocystales</taxon>
        <taxon>Nannocystaceae</taxon>
        <taxon>Enhygromyxa</taxon>
    </lineage>
</organism>
<proteinExistence type="predicted"/>
<name>A0A0C2D9X8_9BACT</name>
<dbReference type="EMBL" id="JMCC02000033">
    <property type="protein sequence ID" value="KIG16712.1"/>
    <property type="molecule type" value="Genomic_DNA"/>
</dbReference>
<evidence type="ECO:0000313" key="1">
    <source>
        <dbReference type="EMBL" id="KIG16712.1"/>
    </source>
</evidence>
<reference evidence="1 2" key="1">
    <citation type="submission" date="2014-12" db="EMBL/GenBank/DDBJ databases">
        <title>Genome assembly of Enhygromyxa salina DSM 15201.</title>
        <authorList>
            <person name="Sharma G."/>
            <person name="Subramanian S."/>
        </authorList>
    </citation>
    <scope>NUCLEOTIDE SEQUENCE [LARGE SCALE GENOMIC DNA]</scope>
    <source>
        <strain evidence="1 2">DSM 15201</strain>
    </source>
</reference>
<evidence type="ECO:0000313" key="2">
    <source>
        <dbReference type="Proteomes" id="UP000031599"/>
    </source>
</evidence>
<protein>
    <submittedName>
        <fullName evidence="1">Uncharacterized protein</fullName>
    </submittedName>
</protein>
<dbReference type="Proteomes" id="UP000031599">
    <property type="component" value="Unassembled WGS sequence"/>
</dbReference>
<dbReference type="AlphaFoldDB" id="A0A0C2D9X8"/>
<accession>A0A0C2D9X8</accession>